<organism evidence="10 11">
    <name type="scientific">Litoribrevibacter euphylliae</name>
    <dbReference type="NCBI Taxonomy" id="1834034"/>
    <lineage>
        <taxon>Bacteria</taxon>
        <taxon>Pseudomonadati</taxon>
        <taxon>Pseudomonadota</taxon>
        <taxon>Gammaproteobacteria</taxon>
        <taxon>Oceanospirillales</taxon>
        <taxon>Oceanospirillaceae</taxon>
        <taxon>Litoribrevibacter</taxon>
    </lineage>
</organism>
<dbReference type="RefSeq" id="WP_386722673.1">
    <property type="nucleotide sequence ID" value="NZ_JBHRSZ010000007.1"/>
</dbReference>
<sequence>MTHQVITHQAMDDQNSADPTTKRDTSQNRVRAFDFARGLAVLFMIMIHVLNSYGTSEVHESGIGIGLQAFIDWPSASVFVFVMGGLIVQASKGSLSAGLKRALGLFLLGYLLNFMRSSLPMWLSIQMGLVTYEQLGKYTPTSEFFVGDIFQFAGFAYAFCITIRHYLPDARYWLAAAVLIMFGSPYLWDLSVDWGASNEFFKLLWGDTSQGAVFPFFPWVTYCLAGMCFGQWLKRSQDHHGVFNKALLLAVVLMAIGAAIIWTNPEFHAPHHLRAGPGLLITISGYVLLWMFICQQVVVRVPPGRFLDTFYFWGKNVTAFYIIHWLLIGWGHMLVGANRLDTTSTLLSMVGVLVVSHFILKGWVAFSEAKNSKAKKAEVASRSTQTPA</sequence>
<feature type="transmembrane region" description="Helical" evidence="8">
    <location>
        <begin position="170"/>
        <end position="188"/>
    </location>
</feature>
<feature type="transmembrane region" description="Helical" evidence="8">
    <location>
        <begin position="242"/>
        <end position="263"/>
    </location>
</feature>
<protein>
    <submittedName>
        <fullName evidence="10">Heparan-alpha-glucosaminide N-acetyltransferase domain-containing protein</fullName>
    </submittedName>
</protein>
<dbReference type="InterPro" id="IPR012429">
    <property type="entry name" value="HGSNAT_cat"/>
</dbReference>
<feature type="transmembrane region" description="Helical" evidence="8">
    <location>
        <begin position="144"/>
        <end position="163"/>
    </location>
</feature>
<reference evidence="11" key="1">
    <citation type="journal article" date="2019" name="Int. J. Syst. Evol. Microbiol.">
        <title>The Global Catalogue of Microorganisms (GCM) 10K type strain sequencing project: providing services to taxonomists for standard genome sequencing and annotation.</title>
        <authorList>
            <consortium name="The Broad Institute Genomics Platform"/>
            <consortium name="The Broad Institute Genome Sequencing Center for Infectious Disease"/>
            <person name="Wu L."/>
            <person name="Ma J."/>
        </authorList>
    </citation>
    <scope>NUCLEOTIDE SEQUENCE [LARGE SCALE GENOMIC DNA]</scope>
    <source>
        <strain evidence="11">KCTC 52438</strain>
    </source>
</reference>
<feature type="transmembrane region" description="Helical" evidence="8">
    <location>
        <begin position="102"/>
        <end position="124"/>
    </location>
</feature>
<dbReference type="PANTHER" id="PTHR40074:SF2">
    <property type="entry name" value="O-ACETYLTRANSFERASE WECH"/>
    <property type="match status" value="1"/>
</dbReference>
<keyword evidence="11" id="KW-1185">Reference proteome</keyword>
<dbReference type="EMBL" id="JBHRSZ010000007">
    <property type="protein sequence ID" value="MFC3152748.1"/>
    <property type="molecule type" value="Genomic_DNA"/>
</dbReference>
<evidence type="ECO:0000256" key="8">
    <source>
        <dbReference type="SAM" id="Phobius"/>
    </source>
</evidence>
<feature type="transmembrane region" description="Helical" evidence="8">
    <location>
        <begin position="345"/>
        <end position="366"/>
    </location>
</feature>
<feature type="transmembrane region" description="Helical" evidence="8">
    <location>
        <begin position="208"/>
        <end position="230"/>
    </location>
</feature>
<feature type="compositionally biased region" description="Polar residues" evidence="7">
    <location>
        <begin position="1"/>
        <end position="19"/>
    </location>
</feature>
<evidence type="ECO:0000256" key="6">
    <source>
        <dbReference type="ARBA" id="ARBA00023136"/>
    </source>
</evidence>
<feature type="transmembrane region" description="Helical" evidence="8">
    <location>
        <begin position="310"/>
        <end position="333"/>
    </location>
</feature>
<evidence type="ECO:0000256" key="3">
    <source>
        <dbReference type="ARBA" id="ARBA00022475"/>
    </source>
</evidence>
<evidence type="ECO:0000313" key="11">
    <source>
        <dbReference type="Proteomes" id="UP001595476"/>
    </source>
</evidence>
<feature type="transmembrane region" description="Helical" evidence="8">
    <location>
        <begin position="70"/>
        <end position="90"/>
    </location>
</feature>
<accession>A0ABV7HFY3</accession>
<dbReference type="Proteomes" id="UP001595476">
    <property type="component" value="Unassembled WGS sequence"/>
</dbReference>
<comment type="similarity">
    <text evidence="2">Belongs to the acyltransferase 3 family.</text>
</comment>
<name>A0ABV7HFY3_9GAMM</name>
<feature type="domain" description="Heparan-alpha-glucosaminide N-acetyltransferase catalytic" evidence="9">
    <location>
        <begin position="29"/>
        <end position="257"/>
    </location>
</feature>
<dbReference type="Pfam" id="PF07786">
    <property type="entry name" value="HGSNAT_cat"/>
    <property type="match status" value="1"/>
</dbReference>
<gene>
    <name evidence="10" type="ORF">ACFOEK_17050</name>
</gene>
<comment type="subcellular location">
    <subcellularLocation>
        <location evidence="1">Cell membrane</location>
        <topology evidence="1">Multi-pass membrane protein</topology>
    </subcellularLocation>
</comment>
<keyword evidence="3" id="KW-1003">Cell membrane</keyword>
<evidence type="ECO:0000256" key="4">
    <source>
        <dbReference type="ARBA" id="ARBA00022692"/>
    </source>
</evidence>
<feature type="transmembrane region" description="Helical" evidence="8">
    <location>
        <begin position="32"/>
        <end position="50"/>
    </location>
</feature>
<dbReference type="PANTHER" id="PTHR40074">
    <property type="entry name" value="O-ACETYLTRANSFERASE WECH"/>
    <property type="match status" value="1"/>
</dbReference>
<evidence type="ECO:0000256" key="2">
    <source>
        <dbReference type="ARBA" id="ARBA00007400"/>
    </source>
</evidence>
<evidence type="ECO:0000256" key="7">
    <source>
        <dbReference type="SAM" id="MobiDB-lite"/>
    </source>
</evidence>
<evidence type="ECO:0000256" key="5">
    <source>
        <dbReference type="ARBA" id="ARBA00022989"/>
    </source>
</evidence>
<evidence type="ECO:0000313" key="10">
    <source>
        <dbReference type="EMBL" id="MFC3152748.1"/>
    </source>
</evidence>
<feature type="region of interest" description="Disordered" evidence="7">
    <location>
        <begin position="1"/>
        <end position="25"/>
    </location>
</feature>
<feature type="transmembrane region" description="Helical" evidence="8">
    <location>
        <begin position="275"/>
        <end position="298"/>
    </location>
</feature>
<keyword evidence="5 8" id="KW-1133">Transmembrane helix</keyword>
<keyword evidence="4 8" id="KW-0812">Transmembrane</keyword>
<proteinExistence type="inferred from homology"/>
<evidence type="ECO:0000256" key="1">
    <source>
        <dbReference type="ARBA" id="ARBA00004651"/>
    </source>
</evidence>
<comment type="caution">
    <text evidence="10">The sequence shown here is derived from an EMBL/GenBank/DDBJ whole genome shotgun (WGS) entry which is preliminary data.</text>
</comment>
<evidence type="ECO:0000259" key="9">
    <source>
        <dbReference type="Pfam" id="PF07786"/>
    </source>
</evidence>
<keyword evidence="6 8" id="KW-0472">Membrane</keyword>